<dbReference type="EMBL" id="FNXE01000007">
    <property type="protein sequence ID" value="SEH67549.1"/>
    <property type="molecule type" value="Genomic_DNA"/>
</dbReference>
<dbReference type="STRING" id="1159016.SAMN02927937_00830"/>
<protein>
    <recommendedName>
        <fullName evidence="3">Hydrolase</fullName>
    </recommendedName>
</protein>
<reference evidence="1 2" key="1">
    <citation type="submission" date="2016-10" db="EMBL/GenBank/DDBJ databases">
        <authorList>
            <person name="de Groot N.N."/>
        </authorList>
    </citation>
    <scope>NUCLEOTIDE SEQUENCE [LARGE SCALE GENOMIC DNA]</scope>
    <source>
        <strain evidence="1 2">CGMCC 1.10825</strain>
    </source>
</reference>
<dbReference type="PROSITE" id="PS51257">
    <property type="entry name" value="PROKAR_LIPOPROTEIN"/>
    <property type="match status" value="1"/>
</dbReference>
<sequence>MKITTISILLISIFAVSCNKKENTMSAVNHIMVKDSLELYKKMYDEAAYFSIDKNENAQKQFAPQRIEDVMAKVVQDFSALMKQEENSSLLPVDTNGNPVKVNKMSVINHKWLIIDFYGEGIVGESLIKYDYEPDSVTEFQMLDTVLY</sequence>
<dbReference type="OrthoDB" id="1451701at2"/>
<gene>
    <name evidence="1" type="ORF">SAMN02927937_00830</name>
</gene>
<evidence type="ECO:0000313" key="1">
    <source>
        <dbReference type="EMBL" id="SEH67549.1"/>
    </source>
</evidence>
<dbReference type="AlphaFoldDB" id="A0A1H6K7T3"/>
<proteinExistence type="predicted"/>
<name>A0A1H6K7T3_9FLAO</name>
<dbReference type="RefSeq" id="WP_091096635.1">
    <property type="nucleotide sequence ID" value="NZ_FNXE01000007.1"/>
</dbReference>
<keyword evidence="2" id="KW-1185">Reference proteome</keyword>
<evidence type="ECO:0008006" key="3">
    <source>
        <dbReference type="Google" id="ProtNLM"/>
    </source>
</evidence>
<organism evidence="1 2">
    <name type="scientific">Paenimyroides marinum</name>
    <dbReference type="NCBI Taxonomy" id="1159016"/>
    <lineage>
        <taxon>Bacteria</taxon>
        <taxon>Pseudomonadati</taxon>
        <taxon>Bacteroidota</taxon>
        <taxon>Flavobacteriia</taxon>
        <taxon>Flavobacteriales</taxon>
        <taxon>Flavobacteriaceae</taxon>
        <taxon>Paenimyroides</taxon>
    </lineage>
</organism>
<evidence type="ECO:0000313" key="2">
    <source>
        <dbReference type="Proteomes" id="UP000199634"/>
    </source>
</evidence>
<accession>A0A1H6K7T3</accession>
<dbReference type="Proteomes" id="UP000199634">
    <property type="component" value="Unassembled WGS sequence"/>
</dbReference>